<keyword evidence="1" id="KW-0472">Membrane</keyword>
<accession>A0A5B7GRS4</accession>
<dbReference type="AlphaFoldDB" id="A0A5B7GRS4"/>
<keyword evidence="3" id="KW-1185">Reference proteome</keyword>
<evidence type="ECO:0000313" key="2">
    <source>
        <dbReference type="EMBL" id="MPC60035.1"/>
    </source>
</evidence>
<reference evidence="2 3" key="1">
    <citation type="submission" date="2019-05" db="EMBL/GenBank/DDBJ databases">
        <title>Another draft genome of Portunus trituberculatus and its Hox gene families provides insights of decapod evolution.</title>
        <authorList>
            <person name="Jeong J.-H."/>
            <person name="Song I."/>
            <person name="Kim S."/>
            <person name="Choi T."/>
            <person name="Kim D."/>
            <person name="Ryu S."/>
            <person name="Kim W."/>
        </authorList>
    </citation>
    <scope>NUCLEOTIDE SEQUENCE [LARGE SCALE GENOMIC DNA]</scope>
    <source>
        <tissue evidence="2">Muscle</tissue>
    </source>
</reference>
<gene>
    <name evidence="2" type="ORF">E2C01_054070</name>
</gene>
<evidence type="ECO:0000256" key="1">
    <source>
        <dbReference type="SAM" id="Phobius"/>
    </source>
</evidence>
<comment type="caution">
    <text evidence="2">The sequence shown here is derived from an EMBL/GenBank/DDBJ whole genome shotgun (WGS) entry which is preliminary data.</text>
</comment>
<feature type="transmembrane region" description="Helical" evidence="1">
    <location>
        <begin position="38"/>
        <end position="65"/>
    </location>
</feature>
<proteinExistence type="predicted"/>
<evidence type="ECO:0000313" key="3">
    <source>
        <dbReference type="Proteomes" id="UP000324222"/>
    </source>
</evidence>
<evidence type="ECO:0008006" key="4">
    <source>
        <dbReference type="Google" id="ProtNLM"/>
    </source>
</evidence>
<organism evidence="2 3">
    <name type="scientific">Portunus trituberculatus</name>
    <name type="common">Swimming crab</name>
    <name type="synonym">Neptunus trituberculatus</name>
    <dbReference type="NCBI Taxonomy" id="210409"/>
    <lineage>
        <taxon>Eukaryota</taxon>
        <taxon>Metazoa</taxon>
        <taxon>Ecdysozoa</taxon>
        <taxon>Arthropoda</taxon>
        <taxon>Crustacea</taxon>
        <taxon>Multicrustacea</taxon>
        <taxon>Malacostraca</taxon>
        <taxon>Eumalacostraca</taxon>
        <taxon>Eucarida</taxon>
        <taxon>Decapoda</taxon>
        <taxon>Pleocyemata</taxon>
        <taxon>Brachyura</taxon>
        <taxon>Eubrachyura</taxon>
        <taxon>Portunoidea</taxon>
        <taxon>Portunidae</taxon>
        <taxon>Portuninae</taxon>
        <taxon>Portunus</taxon>
    </lineage>
</organism>
<sequence>MDSLPPRGSFVSLGKSKVVVLLRKDSRLRLVSSTFLRFLLSSSLASMSLFLLVSSSLLSSALSFLTTSASFLRLDAGELGTSSSFSSTF</sequence>
<dbReference type="Proteomes" id="UP000324222">
    <property type="component" value="Unassembled WGS sequence"/>
</dbReference>
<protein>
    <recommendedName>
        <fullName evidence="4">Transmembrane protein</fullName>
    </recommendedName>
</protein>
<dbReference type="EMBL" id="VSRR010017106">
    <property type="protein sequence ID" value="MPC60035.1"/>
    <property type="molecule type" value="Genomic_DNA"/>
</dbReference>
<keyword evidence="1" id="KW-0812">Transmembrane</keyword>
<keyword evidence="1" id="KW-1133">Transmembrane helix</keyword>
<name>A0A5B7GRS4_PORTR</name>